<sequence>MKIGKWNPNATTVAGGNEFGSELNQLFYPEGIFLDKNQNIFIADTFNHRIMRWKPNEKTGEIVAGGDGTGAGLDQLNAPRYVIVDEQDHSLIIADDGNDRVIRWFNRNQQELLIDSISCSGLAMDKDGFLYTCDSWKSEVRRWKIGEKGEGKLVAGGYGKGNHSNQFNSCHYIFVDEEQSVYVSDSGNDRVMKWRKDATEGIVVAGGNGRGNNLNQLHYAQGIVIDELGRIYITDFSNHRIMRWIEGEQKGEIIVGGNGKGEESNQLIYPNHLSFDIEGNLYVLDRDNQRVQRFDWIS</sequence>
<dbReference type="GO" id="GO:0008270">
    <property type="term" value="F:zinc ion binding"/>
    <property type="evidence" value="ECO:0007669"/>
    <property type="project" value="UniProtKB-KW"/>
</dbReference>
<dbReference type="AlphaFoldDB" id="A0A816FFB9"/>
<evidence type="ECO:0000313" key="2">
    <source>
        <dbReference type="EMBL" id="CAF1660816.1"/>
    </source>
</evidence>
<keyword evidence="1" id="KW-0677">Repeat</keyword>
<keyword evidence="3" id="KW-1185">Reference proteome</keyword>
<evidence type="ECO:0008006" key="4">
    <source>
        <dbReference type="Google" id="ProtNLM"/>
    </source>
</evidence>
<dbReference type="Proteomes" id="UP000663828">
    <property type="component" value="Unassembled WGS sequence"/>
</dbReference>
<evidence type="ECO:0000256" key="1">
    <source>
        <dbReference type="ARBA" id="ARBA00022737"/>
    </source>
</evidence>
<dbReference type="CDD" id="cd05819">
    <property type="entry name" value="NHL"/>
    <property type="match status" value="1"/>
</dbReference>
<dbReference type="EMBL" id="CAJNOR010011376">
    <property type="protein sequence ID" value="CAF1660816.1"/>
    <property type="molecule type" value="Genomic_DNA"/>
</dbReference>
<dbReference type="Pfam" id="PF01436">
    <property type="entry name" value="NHL"/>
    <property type="match status" value="1"/>
</dbReference>
<dbReference type="GO" id="GO:0000209">
    <property type="term" value="P:protein polyubiquitination"/>
    <property type="evidence" value="ECO:0007669"/>
    <property type="project" value="TreeGrafter"/>
</dbReference>
<gene>
    <name evidence="2" type="ORF">XAT740_LOCUS56826</name>
</gene>
<comment type="caution">
    <text evidence="2">The sequence shown here is derived from an EMBL/GenBank/DDBJ whole genome shotgun (WGS) entry which is preliminary data.</text>
</comment>
<dbReference type="SUPFAM" id="SSF101898">
    <property type="entry name" value="NHL repeat"/>
    <property type="match status" value="1"/>
</dbReference>
<dbReference type="InterPro" id="IPR011042">
    <property type="entry name" value="6-blade_b-propeller_TolB-like"/>
</dbReference>
<dbReference type="GO" id="GO:0061630">
    <property type="term" value="F:ubiquitin protein ligase activity"/>
    <property type="evidence" value="ECO:0007669"/>
    <property type="project" value="TreeGrafter"/>
</dbReference>
<protein>
    <recommendedName>
        <fullName evidence="4">6-bladed beta-propeller</fullName>
    </recommendedName>
</protein>
<dbReference type="InterPro" id="IPR050952">
    <property type="entry name" value="TRIM-NHL_E3_ligases"/>
</dbReference>
<evidence type="ECO:0000313" key="3">
    <source>
        <dbReference type="Proteomes" id="UP000663828"/>
    </source>
</evidence>
<dbReference type="PANTHER" id="PTHR24104:SF25">
    <property type="entry name" value="PROTEIN LIN-41"/>
    <property type="match status" value="1"/>
</dbReference>
<accession>A0A816FFB9</accession>
<dbReference type="PANTHER" id="PTHR24104">
    <property type="entry name" value="E3 UBIQUITIN-PROTEIN LIGASE NHLRC1-RELATED"/>
    <property type="match status" value="1"/>
</dbReference>
<name>A0A816FFB9_ADIRI</name>
<reference evidence="2" key="1">
    <citation type="submission" date="2021-02" db="EMBL/GenBank/DDBJ databases">
        <authorList>
            <person name="Nowell W R."/>
        </authorList>
    </citation>
    <scope>NUCLEOTIDE SEQUENCE</scope>
</reference>
<dbReference type="InterPro" id="IPR001258">
    <property type="entry name" value="NHL_repeat"/>
</dbReference>
<proteinExistence type="predicted"/>
<organism evidence="2 3">
    <name type="scientific">Adineta ricciae</name>
    <name type="common">Rotifer</name>
    <dbReference type="NCBI Taxonomy" id="249248"/>
    <lineage>
        <taxon>Eukaryota</taxon>
        <taxon>Metazoa</taxon>
        <taxon>Spiralia</taxon>
        <taxon>Gnathifera</taxon>
        <taxon>Rotifera</taxon>
        <taxon>Eurotatoria</taxon>
        <taxon>Bdelloidea</taxon>
        <taxon>Adinetida</taxon>
        <taxon>Adinetidae</taxon>
        <taxon>Adineta</taxon>
    </lineage>
</organism>
<dbReference type="Gene3D" id="2.120.10.30">
    <property type="entry name" value="TolB, C-terminal domain"/>
    <property type="match status" value="2"/>
</dbReference>
<dbReference type="GO" id="GO:0043161">
    <property type="term" value="P:proteasome-mediated ubiquitin-dependent protein catabolic process"/>
    <property type="evidence" value="ECO:0007669"/>
    <property type="project" value="TreeGrafter"/>
</dbReference>